<gene>
    <name evidence="4" type="ORF">D0Z70_11700</name>
</gene>
<protein>
    <submittedName>
        <fullName evidence="4">FAD/NAD(P)-binding oxidoreductase</fullName>
    </submittedName>
</protein>
<dbReference type="InterPro" id="IPR051691">
    <property type="entry name" value="Metab_Enz_Cyan_OpOx_G3PDH"/>
</dbReference>
<evidence type="ECO:0000259" key="2">
    <source>
        <dbReference type="Pfam" id="PF04324"/>
    </source>
</evidence>
<proteinExistence type="predicted"/>
<comment type="caution">
    <text evidence="4">The sequence shown here is derived from an EMBL/GenBank/DDBJ whole genome shotgun (WGS) entry which is preliminary data.</text>
</comment>
<dbReference type="Gene3D" id="3.50.50.60">
    <property type="entry name" value="FAD/NAD(P)-binding domain"/>
    <property type="match status" value="2"/>
</dbReference>
<dbReference type="InterPro" id="IPR017224">
    <property type="entry name" value="Opine_Oxase_asu/HCN_bsu"/>
</dbReference>
<dbReference type="EMBL" id="QVRA01000009">
    <property type="protein sequence ID" value="RJG54561.1"/>
    <property type="molecule type" value="Genomic_DNA"/>
</dbReference>
<dbReference type="PANTHER" id="PTHR42949:SF3">
    <property type="entry name" value="ANAEROBIC GLYCEROL-3-PHOSPHATE DEHYDROGENASE SUBUNIT B"/>
    <property type="match status" value="1"/>
</dbReference>
<feature type="domain" description="FAD/NAD(P)-binding" evidence="3">
    <location>
        <begin position="5"/>
        <end position="310"/>
    </location>
</feature>
<accession>A0A418YS44</accession>
<dbReference type="GO" id="GO:0016491">
    <property type="term" value="F:oxidoreductase activity"/>
    <property type="evidence" value="ECO:0007669"/>
    <property type="project" value="UniProtKB-KW"/>
</dbReference>
<evidence type="ECO:0000256" key="1">
    <source>
        <dbReference type="ARBA" id="ARBA00023002"/>
    </source>
</evidence>
<dbReference type="OrthoDB" id="5287468at2"/>
<name>A0A418YS44_9SPHN</name>
<keyword evidence="5" id="KW-1185">Reference proteome</keyword>
<dbReference type="PRINTS" id="PR00469">
    <property type="entry name" value="PNDRDTASEII"/>
</dbReference>
<dbReference type="AlphaFoldDB" id="A0A418YS44"/>
<keyword evidence="1" id="KW-0560">Oxidoreductase</keyword>
<dbReference type="Gene3D" id="1.10.10.1100">
    <property type="entry name" value="BFD-like [2Fe-2S]-binding domain"/>
    <property type="match status" value="1"/>
</dbReference>
<dbReference type="Pfam" id="PF04324">
    <property type="entry name" value="Fer2_BFD"/>
    <property type="match status" value="1"/>
</dbReference>
<dbReference type="PANTHER" id="PTHR42949">
    <property type="entry name" value="ANAEROBIC GLYCEROL-3-PHOSPHATE DEHYDROGENASE SUBUNIT B"/>
    <property type="match status" value="1"/>
</dbReference>
<evidence type="ECO:0000313" key="5">
    <source>
        <dbReference type="Proteomes" id="UP000283469"/>
    </source>
</evidence>
<dbReference type="SUPFAM" id="SSF51905">
    <property type="entry name" value="FAD/NAD(P)-binding domain"/>
    <property type="match status" value="1"/>
</dbReference>
<feature type="domain" description="BFD-like [2Fe-2S]-binding" evidence="2">
    <location>
        <begin position="375"/>
        <end position="427"/>
    </location>
</feature>
<evidence type="ECO:0000313" key="4">
    <source>
        <dbReference type="EMBL" id="RJG54561.1"/>
    </source>
</evidence>
<dbReference type="InterPro" id="IPR041854">
    <property type="entry name" value="BFD-like_2Fe2S-bd_dom_sf"/>
</dbReference>
<organism evidence="4 5">
    <name type="scientific">Sphingobium terrigena</name>
    <dbReference type="NCBI Taxonomy" id="2304063"/>
    <lineage>
        <taxon>Bacteria</taxon>
        <taxon>Pseudomonadati</taxon>
        <taxon>Pseudomonadota</taxon>
        <taxon>Alphaproteobacteria</taxon>
        <taxon>Sphingomonadales</taxon>
        <taxon>Sphingomonadaceae</taxon>
        <taxon>Sphingobium</taxon>
    </lineage>
</organism>
<dbReference type="InterPro" id="IPR036188">
    <property type="entry name" value="FAD/NAD-bd_sf"/>
</dbReference>
<dbReference type="CDD" id="cd19946">
    <property type="entry name" value="GlpA-like_Fer2_BFD-like"/>
    <property type="match status" value="1"/>
</dbReference>
<dbReference type="Pfam" id="PF07992">
    <property type="entry name" value="Pyr_redox_2"/>
    <property type="match status" value="1"/>
</dbReference>
<reference evidence="4 5" key="1">
    <citation type="submission" date="2018-08" db="EMBL/GenBank/DDBJ databases">
        <title>Sphingobium sp. EO9.</title>
        <authorList>
            <person name="Park Y."/>
            <person name="Kim K.H."/>
            <person name="Jeon C.O."/>
        </authorList>
    </citation>
    <scope>NUCLEOTIDE SEQUENCE [LARGE SCALE GENOMIC DNA]</scope>
    <source>
        <strain evidence="4 5">EO9</strain>
    </source>
</reference>
<evidence type="ECO:0000259" key="3">
    <source>
        <dbReference type="Pfam" id="PF07992"/>
    </source>
</evidence>
<sequence>MAEPRIIIVGAGPAGTRAAEACVQAGVRPIVLDEGRRDGGQIYRRQPDNFTRPYAKLYGSEAGRAQALHETFDTLKGAVDYRPETLVWNISGGQVWTASQTYADTLPFDALLLCTGATDRLMPVKGWQFAGSYSLGGSQVALKSQAVSIGHKVVFMGSGPLLYLVASQYVEAGANVVAVLDTAPYSARIKALPDLLAVPSVLWNGVALTIKLKRAGVAVHNGIKPLEIKGDADRGVSGVRFRTRAGVEQEIACDAVAMGHHLRPETQLADLARCAFAFDPGTRQWLPERDGDGRSSVAGVYLAGDGAKILGARSAEASGRLAALAALGDLGLPVDKGEMTSLRGDVGTYAKFARGLAKAFPWPSEQASQLPDDTILCRCEGVTAGDLRGVMRETGAKEANRAKAFSRVGMGRCQGRYCGLAAAELIAAEADIPVEQVGRLRGQAPVKPLTIAIGDDQ</sequence>
<dbReference type="InterPro" id="IPR007419">
    <property type="entry name" value="BFD-like_2Fe2S-bd_dom"/>
</dbReference>
<dbReference type="Proteomes" id="UP000283469">
    <property type="component" value="Unassembled WGS sequence"/>
</dbReference>
<dbReference type="RefSeq" id="WP_119746586.1">
    <property type="nucleotide sequence ID" value="NZ_QVRA01000009.1"/>
</dbReference>
<dbReference type="PRINTS" id="PR00368">
    <property type="entry name" value="FADPNR"/>
</dbReference>
<dbReference type="InterPro" id="IPR023753">
    <property type="entry name" value="FAD/NAD-binding_dom"/>
</dbReference>
<dbReference type="PIRSF" id="PIRSF037495">
    <property type="entry name" value="Opine_OX_OoxA/HcnB"/>
    <property type="match status" value="1"/>
</dbReference>